<comment type="caution">
    <text evidence="8">Lacks conserved residue(s) required for the propagation of feature annotation.</text>
</comment>
<dbReference type="Gene3D" id="3.40.50.620">
    <property type="entry name" value="HUPs"/>
    <property type="match status" value="1"/>
</dbReference>
<dbReference type="Proteomes" id="UP000229176">
    <property type="component" value="Unassembled WGS sequence"/>
</dbReference>
<dbReference type="InterPro" id="IPR049940">
    <property type="entry name" value="GluQ/Sye"/>
</dbReference>
<proteinExistence type="inferred from homology"/>
<dbReference type="GO" id="GO:0005524">
    <property type="term" value="F:ATP binding"/>
    <property type="evidence" value="ECO:0007669"/>
    <property type="project" value="UniProtKB-UniRule"/>
</dbReference>
<dbReference type="Gene3D" id="1.10.10.350">
    <property type="match status" value="1"/>
</dbReference>
<reference evidence="11 12" key="1">
    <citation type="submission" date="2017-09" db="EMBL/GenBank/DDBJ databases">
        <title>Depth-based differentiation of microbial function through sediment-hosted aquifers and enrichment of novel symbionts in the deep terrestrial subsurface.</title>
        <authorList>
            <person name="Probst A.J."/>
            <person name="Ladd B."/>
            <person name="Jarett J.K."/>
            <person name="Geller-Mcgrath D.E."/>
            <person name="Sieber C.M."/>
            <person name="Emerson J.B."/>
            <person name="Anantharaman K."/>
            <person name="Thomas B.C."/>
            <person name="Malmstrom R."/>
            <person name="Stieglmeier M."/>
            <person name="Klingl A."/>
            <person name="Woyke T."/>
            <person name="Ryan C.M."/>
            <person name="Banfield J.F."/>
        </authorList>
    </citation>
    <scope>NUCLEOTIDE SEQUENCE [LARGE SCALE GENOMIC DNA]</scope>
    <source>
        <strain evidence="11">CG22_combo_CG10-13_8_21_14_all_32_8</strain>
    </source>
</reference>
<evidence type="ECO:0000313" key="11">
    <source>
        <dbReference type="EMBL" id="PIP68986.1"/>
    </source>
</evidence>
<evidence type="ECO:0000256" key="7">
    <source>
        <dbReference type="ARBA" id="ARBA00023146"/>
    </source>
</evidence>
<dbReference type="PRINTS" id="PR00987">
    <property type="entry name" value="TRNASYNTHGLU"/>
</dbReference>
<comment type="caution">
    <text evidence="11">The sequence shown here is derived from an EMBL/GenBank/DDBJ whole genome shotgun (WGS) entry which is preliminary data.</text>
</comment>
<comment type="function">
    <text evidence="8">Catalyzes the attachment of glutamate to tRNA(Glu) in a two-step reaction: glutamate is first activated by ATP to form Glu-AMP and then transferred to the acceptor end of tRNA(Glu).</text>
</comment>
<evidence type="ECO:0000256" key="8">
    <source>
        <dbReference type="HAMAP-Rule" id="MF_00022"/>
    </source>
</evidence>
<feature type="domain" description="Glutamyl/glutaminyl-tRNA synthetase class Ib catalytic" evidence="9">
    <location>
        <begin position="13"/>
        <end position="330"/>
    </location>
</feature>
<dbReference type="InterPro" id="IPR020058">
    <property type="entry name" value="Glu/Gln-tRNA-synth_Ib_cat-dom"/>
</dbReference>
<dbReference type="GO" id="GO:0006424">
    <property type="term" value="P:glutamyl-tRNA aminoacylation"/>
    <property type="evidence" value="ECO:0007669"/>
    <property type="project" value="UniProtKB-UniRule"/>
</dbReference>
<keyword evidence="7 8" id="KW-0030">Aminoacyl-tRNA synthetase</keyword>
<dbReference type="SUPFAM" id="SSF48163">
    <property type="entry name" value="An anticodon-binding domain of class I aminoacyl-tRNA synthetases"/>
    <property type="match status" value="1"/>
</dbReference>
<dbReference type="InterPro" id="IPR020751">
    <property type="entry name" value="aa-tRNA-synth_I_codon-bd_sub2"/>
</dbReference>
<comment type="subunit">
    <text evidence="8">Monomer.</text>
</comment>
<comment type="catalytic activity">
    <reaction evidence="8">
        <text>tRNA(Glu) + L-glutamate + ATP = L-glutamyl-tRNA(Glu) + AMP + diphosphate</text>
        <dbReference type="Rhea" id="RHEA:23540"/>
        <dbReference type="Rhea" id="RHEA-COMP:9663"/>
        <dbReference type="Rhea" id="RHEA-COMP:9680"/>
        <dbReference type="ChEBI" id="CHEBI:29985"/>
        <dbReference type="ChEBI" id="CHEBI:30616"/>
        <dbReference type="ChEBI" id="CHEBI:33019"/>
        <dbReference type="ChEBI" id="CHEBI:78442"/>
        <dbReference type="ChEBI" id="CHEBI:78520"/>
        <dbReference type="ChEBI" id="CHEBI:456215"/>
        <dbReference type="EC" id="6.1.1.17"/>
    </reaction>
</comment>
<keyword evidence="1 8" id="KW-0436">Ligase</keyword>
<keyword evidence="4" id="KW-0862">Zinc</keyword>
<dbReference type="CDD" id="cd00808">
    <property type="entry name" value="GluRS_core"/>
    <property type="match status" value="1"/>
</dbReference>
<keyword evidence="5 8" id="KW-0067">ATP-binding</keyword>
<evidence type="ECO:0000256" key="1">
    <source>
        <dbReference type="ARBA" id="ARBA00022598"/>
    </source>
</evidence>
<dbReference type="HAMAP" id="MF_00022">
    <property type="entry name" value="Glu_tRNA_synth_type1"/>
    <property type="match status" value="1"/>
</dbReference>
<dbReference type="AlphaFoldDB" id="A0A2H0CGE8"/>
<dbReference type="PANTHER" id="PTHR43311:SF1">
    <property type="entry name" value="GLUTAMYL-Q TRNA(ASP) SYNTHETASE"/>
    <property type="match status" value="1"/>
</dbReference>
<name>A0A2H0CGE8_9BACT</name>
<evidence type="ECO:0000256" key="3">
    <source>
        <dbReference type="ARBA" id="ARBA00022741"/>
    </source>
</evidence>
<dbReference type="GO" id="GO:0000049">
    <property type="term" value="F:tRNA binding"/>
    <property type="evidence" value="ECO:0007669"/>
    <property type="project" value="InterPro"/>
</dbReference>
<dbReference type="InterPro" id="IPR008925">
    <property type="entry name" value="aa_tRNA-synth_I_cd-bd_sf"/>
</dbReference>
<dbReference type="PANTHER" id="PTHR43311">
    <property type="entry name" value="GLUTAMATE--TRNA LIGASE"/>
    <property type="match status" value="1"/>
</dbReference>
<protein>
    <recommendedName>
        <fullName evidence="8">Glutamate--tRNA ligase</fullName>
        <ecNumber evidence="8">6.1.1.17</ecNumber>
    </recommendedName>
    <alternativeName>
        <fullName evidence="8">Glutamyl-tRNA synthetase</fullName>
        <shortName evidence="8">GluRS</shortName>
    </alternativeName>
</protein>
<dbReference type="NCBIfam" id="TIGR00464">
    <property type="entry name" value="gltX_bact"/>
    <property type="match status" value="1"/>
</dbReference>
<dbReference type="InterPro" id="IPR004527">
    <property type="entry name" value="Glu-tRNA-ligase_bac/mito"/>
</dbReference>
<dbReference type="EMBL" id="PCTI01000025">
    <property type="protein sequence ID" value="PIP68986.1"/>
    <property type="molecule type" value="Genomic_DNA"/>
</dbReference>
<evidence type="ECO:0000256" key="2">
    <source>
        <dbReference type="ARBA" id="ARBA00022723"/>
    </source>
</evidence>
<dbReference type="InterPro" id="IPR001412">
    <property type="entry name" value="aa-tRNA-synth_I_CS"/>
</dbReference>
<dbReference type="GO" id="GO:0004818">
    <property type="term" value="F:glutamate-tRNA ligase activity"/>
    <property type="evidence" value="ECO:0007669"/>
    <property type="project" value="UniProtKB-UniRule"/>
</dbReference>
<evidence type="ECO:0000256" key="5">
    <source>
        <dbReference type="ARBA" id="ARBA00022840"/>
    </source>
</evidence>
<evidence type="ECO:0000259" key="10">
    <source>
        <dbReference type="Pfam" id="PF19269"/>
    </source>
</evidence>
<dbReference type="Pfam" id="PF00749">
    <property type="entry name" value="tRNA-synt_1c"/>
    <property type="match status" value="1"/>
</dbReference>
<dbReference type="InterPro" id="IPR014729">
    <property type="entry name" value="Rossmann-like_a/b/a_fold"/>
</dbReference>
<dbReference type="SUPFAM" id="SSF52374">
    <property type="entry name" value="Nucleotidylyl transferase"/>
    <property type="match status" value="1"/>
</dbReference>
<dbReference type="GO" id="GO:0008270">
    <property type="term" value="F:zinc ion binding"/>
    <property type="evidence" value="ECO:0007669"/>
    <property type="project" value="InterPro"/>
</dbReference>
<evidence type="ECO:0000313" key="12">
    <source>
        <dbReference type="Proteomes" id="UP000229176"/>
    </source>
</evidence>
<evidence type="ECO:0000256" key="4">
    <source>
        <dbReference type="ARBA" id="ARBA00022833"/>
    </source>
</evidence>
<comment type="similarity">
    <text evidence="8">Belongs to the class-I aminoacyl-tRNA synthetase family. Glutamate--tRNA ligase type 1 subfamily.</text>
</comment>
<organism evidence="11 12">
    <name type="scientific">Candidatus Nomurabacteria bacterium CG22_combo_CG10-13_8_21_14_all_32_8</name>
    <dbReference type="NCBI Taxonomy" id="1974732"/>
    <lineage>
        <taxon>Bacteria</taxon>
        <taxon>Candidatus Nomuraibacteriota</taxon>
    </lineage>
</organism>
<feature type="domain" description="Aminoacyl-tRNA synthetase class I anticodon-binding" evidence="10">
    <location>
        <begin position="351"/>
        <end position="486"/>
    </location>
</feature>
<dbReference type="InterPro" id="IPR045462">
    <property type="entry name" value="aa-tRNA-synth_I_cd-bd"/>
</dbReference>
<dbReference type="InterPro" id="IPR033910">
    <property type="entry name" value="GluRS_core"/>
</dbReference>
<dbReference type="InterPro" id="IPR000924">
    <property type="entry name" value="Glu/Gln-tRNA-synth"/>
</dbReference>
<evidence type="ECO:0000256" key="6">
    <source>
        <dbReference type="ARBA" id="ARBA00022917"/>
    </source>
</evidence>
<keyword evidence="6 8" id="KW-0648">Protein biosynthesis</keyword>
<keyword evidence="3 8" id="KW-0547">Nucleotide-binding</keyword>
<dbReference type="PROSITE" id="PS00178">
    <property type="entry name" value="AA_TRNA_LIGASE_I"/>
    <property type="match status" value="1"/>
</dbReference>
<gene>
    <name evidence="8" type="primary">gltX</name>
    <name evidence="11" type="ORF">COW91_01725</name>
</gene>
<dbReference type="Pfam" id="PF19269">
    <property type="entry name" value="Anticodon_2"/>
    <property type="match status" value="1"/>
</dbReference>
<keyword evidence="8" id="KW-0963">Cytoplasm</keyword>
<feature type="binding site" evidence="8">
    <location>
        <position position="264"/>
    </location>
    <ligand>
        <name>ATP</name>
        <dbReference type="ChEBI" id="CHEBI:30616"/>
    </ligand>
</feature>
<keyword evidence="2" id="KW-0479">Metal-binding</keyword>
<feature type="short sequence motif" description="'HIGH' region" evidence="8">
    <location>
        <begin position="19"/>
        <end position="29"/>
    </location>
</feature>
<sequence>MSEKEQVENKNNVVTRFAPSPTGFMHVGGIRTALYAWLWAKKNNGTFILRIEDTDKEREIAGSIEHIIESLNWLGINWDEGPNIGGPHASYLQSERLDLYKKYAQILIDKDLAYPDPYTEEEVGIFRDQAELAKKPFLYREHRPEVFDKWDACPSSGGATKPLRFKTPKIKSYKWNDLVYGDLSAGPEALDDFILIKSDGYPTYNFAHIVDDIEMGVTHVMRGQEFISSTPKFLSIYDALDIKAPLYATLPPIMGADGKKKLGKRDGAKDVLEYRNEGYLPEAMINFLALLGWNPGDERDIFTVDELIEAFDISRIGHSGAQMNLEKLDWINKEHIKKMGFEELKKNIFEYLPDELKIEKLVPIITERISKWGDIKNMIEAGELDFFYKIPVYQKEKLIYKNTTQEKIFENIKLAIDTLGGLDEKDFTVLNIKNILMEIANGLESRGELLHPVRYALSGLDKSPDPFVIAEVLGKNETLSRLQKAI</sequence>
<evidence type="ECO:0000259" key="9">
    <source>
        <dbReference type="Pfam" id="PF00749"/>
    </source>
</evidence>
<dbReference type="GO" id="GO:0005829">
    <property type="term" value="C:cytosol"/>
    <property type="evidence" value="ECO:0007669"/>
    <property type="project" value="TreeGrafter"/>
</dbReference>
<comment type="subcellular location">
    <subcellularLocation>
        <location evidence="8">Cytoplasm</location>
    </subcellularLocation>
</comment>
<dbReference type="EC" id="6.1.1.17" evidence="8"/>
<accession>A0A2H0CGE8</accession>